<protein>
    <submittedName>
        <fullName evidence="5">Kelch domain-containing protein</fullName>
    </submittedName>
</protein>
<evidence type="ECO:0000259" key="4">
    <source>
        <dbReference type="Pfam" id="PF24981"/>
    </source>
</evidence>
<gene>
    <name evidence="5" type="ORF">PVMG_04210</name>
</gene>
<evidence type="ECO:0000313" key="5">
    <source>
        <dbReference type="EMBL" id="KMZ93060.1"/>
    </source>
</evidence>
<reference evidence="5 6" key="1">
    <citation type="submission" date="2011-08" db="EMBL/GenBank/DDBJ databases">
        <title>The Genome Sequence of Plasmodium vivax Mauritania I.</title>
        <authorList>
            <consortium name="The Broad Institute Genome Sequencing Platform"/>
            <consortium name="The Broad Institute Genome Sequencing Center for Infectious Disease"/>
            <person name="Neafsey D."/>
            <person name="Carlton J."/>
            <person name="Barnwell J."/>
            <person name="Collins W."/>
            <person name="Escalante A."/>
            <person name="Mullikin J."/>
            <person name="Saul A."/>
            <person name="Guigo R."/>
            <person name="Camara F."/>
            <person name="Young S.K."/>
            <person name="Zeng Q."/>
            <person name="Gargeya S."/>
            <person name="Fitzgerald M."/>
            <person name="Haas B."/>
            <person name="Abouelleil A."/>
            <person name="Alvarado L."/>
            <person name="Arachchi H.M."/>
            <person name="Berlin A."/>
            <person name="Brown A."/>
            <person name="Chapman S.B."/>
            <person name="Chen Z."/>
            <person name="Dunbar C."/>
            <person name="Freedman E."/>
            <person name="Gearin G."/>
            <person name="Gellesch M."/>
            <person name="Goldberg J."/>
            <person name="Griggs A."/>
            <person name="Gujja S."/>
            <person name="Heiman D."/>
            <person name="Howarth C."/>
            <person name="Larson L."/>
            <person name="Lui A."/>
            <person name="MacDonald P.J.P."/>
            <person name="Montmayeur A."/>
            <person name="Murphy C."/>
            <person name="Neiman D."/>
            <person name="Pearson M."/>
            <person name="Priest M."/>
            <person name="Roberts A."/>
            <person name="Saif S."/>
            <person name="Shea T."/>
            <person name="Shenoy N."/>
            <person name="Sisk P."/>
            <person name="Stolte C."/>
            <person name="Sykes S."/>
            <person name="Wortman J."/>
            <person name="Nusbaum C."/>
            <person name="Birren B."/>
        </authorList>
    </citation>
    <scope>NUCLEOTIDE SEQUENCE [LARGE SCALE GENOMIC DNA]</scope>
    <source>
        <strain evidence="5 6">Mauritania I</strain>
    </source>
</reference>
<proteinExistence type="predicted"/>
<feature type="compositionally biased region" description="Low complexity" evidence="3">
    <location>
        <begin position="521"/>
        <end position="549"/>
    </location>
</feature>
<evidence type="ECO:0000256" key="3">
    <source>
        <dbReference type="SAM" id="MobiDB-lite"/>
    </source>
</evidence>
<accession>A0A0J9TC60</accession>
<sequence>MTSSNKFLNIKKEDSYLAKFTHDTIIFAENLFKIIAKPFTHGGSSALEEYADDGNVEAISFCSEVLPFYCKSELIHRGDIFNVRFGHSCIFYKNSIYIYGGNQLSESFNSKLIKFSTETQIFSLVEGQTPPQSRYYATLNLVYSSALSEHCLFLFGGKRGKYITNDTYLFNLSNNSWKHMKVQFSPPPVFGHVSFKYKNIIFIHGGNMGNLNVNNDIWCYFEEEKKWVKIMSKDEYYKKEVYKPSARFFHSCSVCISNQGNDVRAFIFGGLNANNKCAEDTFWCYSLGNGKWTPIENSLGKVPVERFGHSSTVLNDRWFLLCGGYNFCWYSKSELLDIHAYDINLNTWSSLNVYGTPLVTHHFYGKIIQVDESGYFFIFGGLRNNETSSKIYKFTPLLASPYFKLLRDKIDEMERKVLYLEKNPLQLLNPSYGRDINEIKGTLSGISFTLVRYIQLASDINEKIKISNELAQSNYPQLAEKFEQYNKQYDSLVNRIDLLDSTLSVSDLDVRGGNENNLRKSSSSFTLSSEVSGEGSGQQSEQQSGQQGEWAAGRSAERSADQRVVMPSAGGGGHTFTMRNAPSTGLPSLTLPSQQ</sequence>
<feature type="domain" description="Attractin/MKLN-like beta-propeller" evidence="4">
    <location>
        <begin position="152"/>
        <end position="390"/>
    </location>
</feature>
<name>A0A0J9TC60_PLAVI</name>
<dbReference type="EMBL" id="KQ235053">
    <property type="protein sequence ID" value="KMZ93060.1"/>
    <property type="molecule type" value="Genomic_DNA"/>
</dbReference>
<dbReference type="PANTHER" id="PTHR46093:SF18">
    <property type="entry name" value="FIBRONECTIN TYPE-III DOMAIN-CONTAINING PROTEIN"/>
    <property type="match status" value="1"/>
</dbReference>
<keyword evidence="2" id="KW-0677">Repeat</keyword>
<organism evidence="5 6">
    <name type="scientific">Plasmodium vivax Mauritania I</name>
    <dbReference type="NCBI Taxonomy" id="1035515"/>
    <lineage>
        <taxon>Eukaryota</taxon>
        <taxon>Sar</taxon>
        <taxon>Alveolata</taxon>
        <taxon>Apicomplexa</taxon>
        <taxon>Aconoidasida</taxon>
        <taxon>Haemosporida</taxon>
        <taxon>Plasmodiidae</taxon>
        <taxon>Plasmodium</taxon>
        <taxon>Plasmodium (Plasmodium)</taxon>
    </lineage>
</organism>
<dbReference type="PANTHER" id="PTHR46093">
    <property type="entry name" value="ACYL-COA-BINDING DOMAIN-CONTAINING PROTEIN 5"/>
    <property type="match status" value="1"/>
</dbReference>
<dbReference type="SUPFAM" id="SSF50965">
    <property type="entry name" value="Galactose oxidase, central domain"/>
    <property type="match status" value="2"/>
</dbReference>
<dbReference type="InterPro" id="IPR056737">
    <property type="entry name" value="Beta-prop_ATRN-MKLN-like"/>
</dbReference>
<evidence type="ECO:0000313" key="6">
    <source>
        <dbReference type="Proteomes" id="UP000053776"/>
    </source>
</evidence>
<dbReference type="InterPro" id="IPR011043">
    <property type="entry name" value="Gal_Oxase/kelch_b-propeller"/>
</dbReference>
<dbReference type="Proteomes" id="UP000053776">
    <property type="component" value="Unassembled WGS sequence"/>
</dbReference>
<dbReference type="Pfam" id="PF24981">
    <property type="entry name" value="Beta-prop_ATRN-LZTR1"/>
    <property type="match status" value="1"/>
</dbReference>
<feature type="compositionally biased region" description="Polar residues" evidence="3">
    <location>
        <begin position="577"/>
        <end position="595"/>
    </location>
</feature>
<dbReference type="AlphaFoldDB" id="A0A0J9TC60"/>
<evidence type="ECO:0000256" key="2">
    <source>
        <dbReference type="ARBA" id="ARBA00022737"/>
    </source>
</evidence>
<dbReference type="OrthoDB" id="10250130at2759"/>
<dbReference type="Gene3D" id="2.120.10.80">
    <property type="entry name" value="Kelch-type beta propeller"/>
    <property type="match status" value="2"/>
</dbReference>
<feature type="region of interest" description="Disordered" evidence="3">
    <location>
        <begin position="510"/>
        <end position="595"/>
    </location>
</feature>
<keyword evidence="1" id="KW-0880">Kelch repeat</keyword>
<dbReference type="InterPro" id="IPR015915">
    <property type="entry name" value="Kelch-typ_b-propeller"/>
</dbReference>
<evidence type="ECO:0000256" key="1">
    <source>
        <dbReference type="ARBA" id="ARBA00022441"/>
    </source>
</evidence>